<feature type="transmembrane region" description="Helical" evidence="2">
    <location>
        <begin position="162"/>
        <end position="179"/>
    </location>
</feature>
<dbReference type="InterPro" id="IPR012666">
    <property type="entry name" value="CbtA_put"/>
</dbReference>
<sequence>MAIFRALVFAAAISGLLAGLLLAVMQQTATVPLILKAETYEEAAPPAVHDHASHDHAAQDHSDPGPAGAGQVAAGHDHADEWTPAEGMERLLYTALANVVGAAGFALLLLAVSEAAGGLSGWRDGLAWGLAAFAAVALAPSISLPPELPAMPAADLLARQAWWVGTVVATGAGIALLVYGRSLPLAALAVGLIVLPHLVGAPQPASHDSPVPHALAQSFAVTVVVTSFVFWAVLGALAGFLRQHFTRRAA</sequence>
<feature type="transmembrane region" description="Helical" evidence="2">
    <location>
        <begin position="125"/>
        <end position="142"/>
    </location>
</feature>
<keyword evidence="2" id="KW-0472">Membrane</keyword>
<dbReference type="AlphaFoldDB" id="A0A974PLL6"/>
<name>A0A974PLL6_9HYPH</name>
<dbReference type="KEGG" id="xdi:EZH22_20530"/>
<evidence type="ECO:0000313" key="3">
    <source>
        <dbReference type="EMBL" id="QRG05449.1"/>
    </source>
</evidence>
<feature type="transmembrane region" description="Helical" evidence="2">
    <location>
        <begin position="186"/>
        <end position="203"/>
    </location>
</feature>
<protein>
    <submittedName>
        <fullName evidence="3">CbtA family protein</fullName>
    </submittedName>
</protein>
<feature type="compositionally biased region" description="Low complexity" evidence="1">
    <location>
        <begin position="64"/>
        <end position="74"/>
    </location>
</feature>
<feature type="transmembrane region" description="Helical" evidence="2">
    <location>
        <begin position="215"/>
        <end position="241"/>
    </location>
</feature>
<evidence type="ECO:0000256" key="1">
    <source>
        <dbReference type="SAM" id="MobiDB-lite"/>
    </source>
</evidence>
<evidence type="ECO:0000313" key="4">
    <source>
        <dbReference type="Proteomes" id="UP000596427"/>
    </source>
</evidence>
<gene>
    <name evidence="3" type="ORF">EZH22_20530</name>
</gene>
<organism evidence="3 4">
    <name type="scientific">Xanthobacter dioxanivorans</name>
    <dbReference type="NCBI Taxonomy" id="2528964"/>
    <lineage>
        <taxon>Bacteria</taxon>
        <taxon>Pseudomonadati</taxon>
        <taxon>Pseudomonadota</taxon>
        <taxon>Alphaproteobacteria</taxon>
        <taxon>Hyphomicrobiales</taxon>
        <taxon>Xanthobacteraceae</taxon>
        <taxon>Xanthobacter</taxon>
    </lineage>
</organism>
<dbReference type="Proteomes" id="UP000596427">
    <property type="component" value="Chromosome"/>
</dbReference>
<keyword evidence="2" id="KW-0812">Transmembrane</keyword>
<dbReference type="RefSeq" id="WP_203192313.1">
    <property type="nucleotide sequence ID" value="NZ_CP063362.1"/>
</dbReference>
<proteinExistence type="predicted"/>
<dbReference type="EMBL" id="CP063362">
    <property type="protein sequence ID" value="QRG05449.1"/>
    <property type="molecule type" value="Genomic_DNA"/>
</dbReference>
<feature type="transmembrane region" description="Helical" evidence="2">
    <location>
        <begin position="91"/>
        <end position="113"/>
    </location>
</feature>
<accession>A0A974PLL6</accession>
<reference evidence="3 4" key="1">
    <citation type="submission" date="2020-10" db="EMBL/GenBank/DDBJ databases">
        <title>Degradation of 1,4-Dioxane by Xanthobacter sp. YN2, via a Novel Group-2 Soluble Di-Iron Monooxygenase.</title>
        <authorList>
            <person name="Ma F."/>
            <person name="Wang Y."/>
            <person name="Yang J."/>
            <person name="Guo H."/>
            <person name="Su D."/>
            <person name="Yu L."/>
        </authorList>
    </citation>
    <scope>NUCLEOTIDE SEQUENCE [LARGE SCALE GENOMIC DNA]</scope>
    <source>
        <strain evidence="3 4">YN2</strain>
    </source>
</reference>
<dbReference type="Pfam" id="PF09490">
    <property type="entry name" value="CbtA"/>
    <property type="match status" value="1"/>
</dbReference>
<evidence type="ECO:0000256" key="2">
    <source>
        <dbReference type="SAM" id="Phobius"/>
    </source>
</evidence>
<keyword evidence="4" id="KW-1185">Reference proteome</keyword>
<feature type="region of interest" description="Disordered" evidence="1">
    <location>
        <begin position="45"/>
        <end position="77"/>
    </location>
</feature>
<keyword evidence="2" id="KW-1133">Transmembrane helix</keyword>
<dbReference type="NCBIfam" id="TIGR02458">
    <property type="entry name" value="CbtA"/>
    <property type="match status" value="1"/>
</dbReference>
<feature type="compositionally biased region" description="Basic and acidic residues" evidence="1">
    <location>
        <begin position="48"/>
        <end position="63"/>
    </location>
</feature>